<evidence type="ECO:0000313" key="2">
    <source>
        <dbReference type="EMBL" id="EJK44541.1"/>
    </source>
</evidence>
<comment type="caution">
    <text evidence="2">The sequence shown here is derived from an EMBL/GenBank/DDBJ whole genome shotgun (WGS) entry which is preliminary data.</text>
</comment>
<organism evidence="2 3">
    <name type="scientific">Thalassiosira oceanica</name>
    <name type="common">Marine diatom</name>
    <dbReference type="NCBI Taxonomy" id="159749"/>
    <lineage>
        <taxon>Eukaryota</taxon>
        <taxon>Sar</taxon>
        <taxon>Stramenopiles</taxon>
        <taxon>Ochrophyta</taxon>
        <taxon>Bacillariophyta</taxon>
        <taxon>Coscinodiscophyceae</taxon>
        <taxon>Thalassiosirophycidae</taxon>
        <taxon>Thalassiosirales</taxon>
        <taxon>Thalassiosiraceae</taxon>
        <taxon>Thalassiosira</taxon>
    </lineage>
</organism>
<evidence type="ECO:0000313" key="3">
    <source>
        <dbReference type="Proteomes" id="UP000266841"/>
    </source>
</evidence>
<dbReference type="Proteomes" id="UP000266841">
    <property type="component" value="Unassembled WGS sequence"/>
</dbReference>
<proteinExistence type="predicted"/>
<dbReference type="EMBL" id="AGNL01049563">
    <property type="protein sequence ID" value="EJK44541.1"/>
    <property type="molecule type" value="Genomic_DNA"/>
</dbReference>
<name>K0R761_THAOC</name>
<accession>K0R761</accession>
<evidence type="ECO:0000256" key="1">
    <source>
        <dbReference type="SAM" id="MobiDB-lite"/>
    </source>
</evidence>
<protein>
    <submittedName>
        <fullName evidence="2">Uncharacterized protein</fullName>
    </submittedName>
</protein>
<feature type="compositionally biased region" description="Low complexity" evidence="1">
    <location>
        <begin position="22"/>
        <end position="32"/>
    </location>
</feature>
<feature type="region of interest" description="Disordered" evidence="1">
    <location>
        <begin position="1"/>
        <end position="125"/>
    </location>
</feature>
<keyword evidence="3" id="KW-1185">Reference proteome</keyword>
<sequence length="172" mass="18566">MSSMNSYSEQVDDDGFLGWDRSSSSMNKSGGSSKDKASDGPATLSRELQQPAFGPTINGSGSSGILTQFKRLSFPKRSASDPSSANVHADFQAAQIRPQRRASPNLGGGGLTSLFRRSKSGDKVQHSFQINKDDAADFDIHEMRREILENNGTDRMSGTGKVFGFLDIGLQE</sequence>
<gene>
    <name evidence="2" type="ORF">THAOC_36910</name>
</gene>
<dbReference type="AlphaFoldDB" id="K0R761"/>
<feature type="compositionally biased region" description="Polar residues" evidence="1">
    <location>
        <begin position="57"/>
        <end position="66"/>
    </location>
</feature>
<reference evidence="2 3" key="1">
    <citation type="journal article" date="2012" name="Genome Biol.">
        <title>Genome and low-iron response of an oceanic diatom adapted to chronic iron limitation.</title>
        <authorList>
            <person name="Lommer M."/>
            <person name="Specht M."/>
            <person name="Roy A.S."/>
            <person name="Kraemer L."/>
            <person name="Andreson R."/>
            <person name="Gutowska M.A."/>
            <person name="Wolf J."/>
            <person name="Bergner S.V."/>
            <person name="Schilhabel M.B."/>
            <person name="Klostermeier U.C."/>
            <person name="Beiko R.G."/>
            <person name="Rosenstiel P."/>
            <person name="Hippler M."/>
            <person name="Laroche J."/>
        </authorList>
    </citation>
    <scope>NUCLEOTIDE SEQUENCE [LARGE SCALE GENOMIC DNA]</scope>
    <source>
        <strain evidence="2 3">CCMP1005</strain>
    </source>
</reference>